<dbReference type="RefSeq" id="XP_062654109.1">
    <property type="nucleotide sequence ID" value="XM_062804865.1"/>
</dbReference>
<evidence type="ECO:0000313" key="3">
    <source>
        <dbReference type="Proteomes" id="UP001278766"/>
    </source>
</evidence>
<dbReference type="AlphaFoldDB" id="A0AAE0H6H1"/>
<reference evidence="2" key="1">
    <citation type="journal article" date="2023" name="Mol. Phylogenet. Evol.">
        <title>Genome-scale phylogeny and comparative genomics of the fungal order Sordariales.</title>
        <authorList>
            <person name="Hensen N."/>
            <person name="Bonometti L."/>
            <person name="Westerberg I."/>
            <person name="Brannstrom I.O."/>
            <person name="Guillou S."/>
            <person name="Cros-Aarteil S."/>
            <person name="Calhoun S."/>
            <person name="Haridas S."/>
            <person name="Kuo A."/>
            <person name="Mondo S."/>
            <person name="Pangilinan J."/>
            <person name="Riley R."/>
            <person name="LaButti K."/>
            <person name="Andreopoulos B."/>
            <person name="Lipzen A."/>
            <person name="Chen C."/>
            <person name="Yan M."/>
            <person name="Daum C."/>
            <person name="Ng V."/>
            <person name="Clum A."/>
            <person name="Steindorff A."/>
            <person name="Ohm R.A."/>
            <person name="Martin F."/>
            <person name="Silar P."/>
            <person name="Natvig D.O."/>
            <person name="Lalanne C."/>
            <person name="Gautier V."/>
            <person name="Ament-Velasquez S.L."/>
            <person name="Kruys A."/>
            <person name="Hutchinson M.I."/>
            <person name="Powell A.J."/>
            <person name="Barry K."/>
            <person name="Miller A.N."/>
            <person name="Grigoriev I.V."/>
            <person name="Debuchy R."/>
            <person name="Gladieux P."/>
            <person name="Hiltunen Thoren M."/>
            <person name="Johannesson H."/>
        </authorList>
    </citation>
    <scope>NUCLEOTIDE SEQUENCE</scope>
    <source>
        <strain evidence="2">CBS 168.71</strain>
    </source>
</reference>
<evidence type="ECO:0000313" key="2">
    <source>
        <dbReference type="EMBL" id="KAK3290595.1"/>
    </source>
</evidence>
<dbReference type="EMBL" id="JAUEPN010000012">
    <property type="protein sequence ID" value="KAK3290595.1"/>
    <property type="molecule type" value="Genomic_DNA"/>
</dbReference>
<dbReference type="GeneID" id="87841813"/>
<dbReference type="Proteomes" id="UP001278766">
    <property type="component" value="Unassembled WGS sequence"/>
</dbReference>
<sequence length="337" mass="37299">MNRLSAVLAFLPPVFATPLVKSAQGAQAVNVQLQVNKITSEAAVDIWNSDKAEILAHSCSHSLTSGPFVGMPLAFAVNENGAGELSIGSEIYTIYDDAEVSGGIVCGRIASTDELGVSCDVSVPASIQLKSLTKSDLQDCFPRGPVELSSFIKGVEGATTSDAAWAVDNFTLHQADITTPSNDKRQGSCGSWTPRTYLVGNGNPHQNPLNIQIRPHVLQLTSLYYRVWANSLFQHRLDRERINHAVDQQWLRRGSVSRDGKHIRMRWRGQRLYSSLEESWPNRVHGPERSVQSLYWRVAVWPEIHHLVAKCEQPRHLLLLCLSRRTQVSKGEPGNCT</sequence>
<feature type="chain" id="PRO_5042232221" evidence="1">
    <location>
        <begin position="17"/>
        <end position="337"/>
    </location>
</feature>
<gene>
    <name evidence="2" type="ORF">B0H64DRAFT_411639</name>
</gene>
<proteinExistence type="predicted"/>
<feature type="signal peptide" evidence="1">
    <location>
        <begin position="1"/>
        <end position="16"/>
    </location>
</feature>
<name>A0AAE0H6H1_9PEZI</name>
<comment type="caution">
    <text evidence="2">The sequence shown here is derived from an EMBL/GenBank/DDBJ whole genome shotgun (WGS) entry which is preliminary data.</text>
</comment>
<protein>
    <submittedName>
        <fullName evidence="2">Uncharacterized protein</fullName>
    </submittedName>
</protein>
<accession>A0AAE0H6H1</accession>
<organism evidence="2 3">
    <name type="scientific">Chaetomium fimeti</name>
    <dbReference type="NCBI Taxonomy" id="1854472"/>
    <lineage>
        <taxon>Eukaryota</taxon>
        <taxon>Fungi</taxon>
        <taxon>Dikarya</taxon>
        <taxon>Ascomycota</taxon>
        <taxon>Pezizomycotina</taxon>
        <taxon>Sordariomycetes</taxon>
        <taxon>Sordariomycetidae</taxon>
        <taxon>Sordariales</taxon>
        <taxon>Chaetomiaceae</taxon>
        <taxon>Chaetomium</taxon>
    </lineage>
</organism>
<keyword evidence="1" id="KW-0732">Signal</keyword>
<reference evidence="2" key="2">
    <citation type="submission" date="2023-06" db="EMBL/GenBank/DDBJ databases">
        <authorList>
            <consortium name="Lawrence Berkeley National Laboratory"/>
            <person name="Haridas S."/>
            <person name="Hensen N."/>
            <person name="Bonometti L."/>
            <person name="Westerberg I."/>
            <person name="Brannstrom I.O."/>
            <person name="Guillou S."/>
            <person name="Cros-Aarteil S."/>
            <person name="Calhoun S."/>
            <person name="Kuo A."/>
            <person name="Mondo S."/>
            <person name="Pangilinan J."/>
            <person name="Riley R."/>
            <person name="Labutti K."/>
            <person name="Andreopoulos B."/>
            <person name="Lipzen A."/>
            <person name="Chen C."/>
            <person name="Yanf M."/>
            <person name="Daum C."/>
            <person name="Ng V."/>
            <person name="Clum A."/>
            <person name="Steindorff A."/>
            <person name="Ohm R."/>
            <person name="Martin F."/>
            <person name="Silar P."/>
            <person name="Natvig D."/>
            <person name="Lalanne C."/>
            <person name="Gautier V."/>
            <person name="Ament-Velasquez S.L."/>
            <person name="Kruys A."/>
            <person name="Hutchinson M.I."/>
            <person name="Powell A.J."/>
            <person name="Barry K."/>
            <person name="Miller A.N."/>
            <person name="Grigoriev I.V."/>
            <person name="Debuchy R."/>
            <person name="Gladieux P."/>
            <person name="Thoren M.H."/>
            <person name="Johannesson H."/>
        </authorList>
    </citation>
    <scope>NUCLEOTIDE SEQUENCE</scope>
    <source>
        <strain evidence="2">CBS 168.71</strain>
    </source>
</reference>
<keyword evidence="3" id="KW-1185">Reference proteome</keyword>
<evidence type="ECO:0000256" key="1">
    <source>
        <dbReference type="SAM" id="SignalP"/>
    </source>
</evidence>